<dbReference type="GeneTree" id="ENSGT01030000234536"/>
<organism evidence="5 6">
    <name type="scientific">Salvator merianae</name>
    <name type="common">Argentine black and white tegu</name>
    <name type="synonym">Tupinambis merianae</name>
    <dbReference type="NCBI Taxonomy" id="96440"/>
    <lineage>
        <taxon>Eukaryota</taxon>
        <taxon>Metazoa</taxon>
        <taxon>Chordata</taxon>
        <taxon>Craniata</taxon>
        <taxon>Vertebrata</taxon>
        <taxon>Euteleostomi</taxon>
        <taxon>Lepidosauria</taxon>
        <taxon>Squamata</taxon>
        <taxon>Bifurcata</taxon>
        <taxon>Unidentata</taxon>
        <taxon>Episquamata</taxon>
        <taxon>Laterata</taxon>
        <taxon>Teiioidea</taxon>
        <taxon>Teiidae</taxon>
        <taxon>Salvator</taxon>
    </lineage>
</organism>
<dbReference type="SMART" id="SM00409">
    <property type="entry name" value="IG"/>
    <property type="match status" value="1"/>
</dbReference>
<dbReference type="InterPro" id="IPR036179">
    <property type="entry name" value="Ig-like_dom_sf"/>
</dbReference>
<evidence type="ECO:0000313" key="6">
    <source>
        <dbReference type="Proteomes" id="UP000694421"/>
    </source>
</evidence>
<evidence type="ECO:0000256" key="2">
    <source>
        <dbReference type="ARBA" id="ARBA00023130"/>
    </source>
</evidence>
<dbReference type="SMART" id="SM00406">
    <property type="entry name" value="IGv"/>
    <property type="match status" value="1"/>
</dbReference>
<protein>
    <recommendedName>
        <fullName evidence="4">Ig-like domain-containing protein</fullName>
    </recommendedName>
</protein>
<dbReference type="InterPro" id="IPR050199">
    <property type="entry name" value="IgHV"/>
</dbReference>
<dbReference type="InterPro" id="IPR013783">
    <property type="entry name" value="Ig-like_fold"/>
</dbReference>
<dbReference type="InterPro" id="IPR013106">
    <property type="entry name" value="Ig_V-set"/>
</dbReference>
<dbReference type="SUPFAM" id="SSF48726">
    <property type="entry name" value="Immunoglobulin"/>
    <property type="match status" value="1"/>
</dbReference>
<sequence length="150" mass="16747">MVVEGRTLDLEMVYLPLLGSPSEIQLTESGNGMLKPGESLRLSCSVTGFSVSGGHGWSWIHQPERKGLEWLGCHPTYSPAFQSPISISADASKNEYYLQLNDVSAADTAVYYCDRGRSGVEEIWCLYKSNFPFMKPNFLSIYSPQLLERN</sequence>
<reference evidence="5" key="2">
    <citation type="submission" date="2025-09" db="UniProtKB">
        <authorList>
            <consortium name="Ensembl"/>
        </authorList>
    </citation>
    <scope>IDENTIFICATION</scope>
</reference>
<dbReference type="GO" id="GO:0005576">
    <property type="term" value="C:extracellular region"/>
    <property type="evidence" value="ECO:0007669"/>
    <property type="project" value="UniProtKB-ARBA"/>
</dbReference>
<keyword evidence="1" id="KW-0391">Immunity</keyword>
<dbReference type="GO" id="GO:0019814">
    <property type="term" value="C:immunoglobulin complex"/>
    <property type="evidence" value="ECO:0007669"/>
    <property type="project" value="UniProtKB-KW"/>
</dbReference>
<keyword evidence="3" id="KW-1280">Immunoglobulin</keyword>
<evidence type="ECO:0000256" key="1">
    <source>
        <dbReference type="ARBA" id="ARBA00022859"/>
    </source>
</evidence>
<dbReference type="Proteomes" id="UP000694421">
    <property type="component" value="Unplaced"/>
</dbReference>
<dbReference type="InterPro" id="IPR003599">
    <property type="entry name" value="Ig_sub"/>
</dbReference>
<reference evidence="5" key="1">
    <citation type="submission" date="2025-08" db="UniProtKB">
        <authorList>
            <consortium name="Ensembl"/>
        </authorList>
    </citation>
    <scope>IDENTIFICATION</scope>
</reference>
<proteinExistence type="predicted"/>
<name>A0A8D0C5F1_SALMN</name>
<feature type="domain" description="Ig-like" evidence="4">
    <location>
        <begin position="21"/>
        <end position="113"/>
    </location>
</feature>
<dbReference type="Pfam" id="PF07686">
    <property type="entry name" value="V-set"/>
    <property type="match status" value="1"/>
</dbReference>
<accession>A0A8D0C5F1</accession>
<dbReference type="Ensembl" id="ENSSMRT00000020727.1">
    <property type="protein sequence ID" value="ENSSMRP00000017698.1"/>
    <property type="gene ID" value="ENSSMRG00000013807.1"/>
</dbReference>
<evidence type="ECO:0000256" key="3">
    <source>
        <dbReference type="ARBA" id="ARBA00043265"/>
    </source>
</evidence>
<keyword evidence="6" id="KW-1185">Reference proteome</keyword>
<evidence type="ECO:0000313" key="5">
    <source>
        <dbReference type="Ensembl" id="ENSSMRP00000017698.1"/>
    </source>
</evidence>
<dbReference type="PROSITE" id="PS50835">
    <property type="entry name" value="IG_LIKE"/>
    <property type="match status" value="1"/>
</dbReference>
<evidence type="ECO:0000259" key="4">
    <source>
        <dbReference type="PROSITE" id="PS50835"/>
    </source>
</evidence>
<dbReference type="Gene3D" id="2.60.40.10">
    <property type="entry name" value="Immunoglobulins"/>
    <property type="match status" value="1"/>
</dbReference>
<dbReference type="PANTHER" id="PTHR23266">
    <property type="entry name" value="IMMUNOGLOBULIN HEAVY CHAIN"/>
    <property type="match status" value="1"/>
</dbReference>
<dbReference type="OMA" id="TESGNGM"/>
<keyword evidence="2" id="KW-1064">Adaptive immunity</keyword>
<dbReference type="AlphaFoldDB" id="A0A8D0C5F1"/>
<dbReference type="InterPro" id="IPR007110">
    <property type="entry name" value="Ig-like_dom"/>
</dbReference>
<dbReference type="GO" id="GO:0002250">
    <property type="term" value="P:adaptive immune response"/>
    <property type="evidence" value="ECO:0007669"/>
    <property type="project" value="UniProtKB-KW"/>
</dbReference>